<feature type="region of interest" description="Disordered" evidence="1">
    <location>
        <begin position="1"/>
        <end position="31"/>
    </location>
</feature>
<dbReference type="AlphaFoldDB" id="A0A0A9QEQ3"/>
<name>A0A0A9QEQ3_ARUDO</name>
<feature type="compositionally biased region" description="Basic residues" evidence="1">
    <location>
        <begin position="22"/>
        <end position="31"/>
    </location>
</feature>
<reference evidence="2" key="1">
    <citation type="submission" date="2014-09" db="EMBL/GenBank/DDBJ databases">
        <authorList>
            <person name="Magalhaes I.L.F."/>
            <person name="Oliveira U."/>
            <person name="Santos F.R."/>
            <person name="Vidigal T.H.D.A."/>
            <person name="Brescovit A.D."/>
            <person name="Santos A.J."/>
        </authorList>
    </citation>
    <scope>NUCLEOTIDE SEQUENCE</scope>
    <source>
        <tissue evidence="2">Shoot tissue taken approximately 20 cm above the soil surface</tissue>
    </source>
</reference>
<evidence type="ECO:0000256" key="1">
    <source>
        <dbReference type="SAM" id="MobiDB-lite"/>
    </source>
</evidence>
<dbReference type="EMBL" id="GBRH01261192">
    <property type="protein sequence ID" value="JAD36703.1"/>
    <property type="molecule type" value="Transcribed_RNA"/>
</dbReference>
<sequence length="31" mass="3405">MVESGSNGMSFIRLSASSNRPARPRRSIIQV</sequence>
<accession>A0A0A9QEQ3</accession>
<reference evidence="2" key="2">
    <citation type="journal article" date="2015" name="Data Brief">
        <title>Shoot transcriptome of the giant reed, Arundo donax.</title>
        <authorList>
            <person name="Barrero R.A."/>
            <person name="Guerrero F.D."/>
            <person name="Moolhuijzen P."/>
            <person name="Goolsby J.A."/>
            <person name="Tidwell J."/>
            <person name="Bellgard S.E."/>
            <person name="Bellgard M.I."/>
        </authorList>
    </citation>
    <scope>NUCLEOTIDE SEQUENCE</scope>
    <source>
        <tissue evidence="2">Shoot tissue taken approximately 20 cm above the soil surface</tissue>
    </source>
</reference>
<evidence type="ECO:0000313" key="2">
    <source>
        <dbReference type="EMBL" id="JAD36703.1"/>
    </source>
</evidence>
<proteinExistence type="predicted"/>
<organism evidence="2">
    <name type="scientific">Arundo donax</name>
    <name type="common">Giant reed</name>
    <name type="synonym">Donax arundinaceus</name>
    <dbReference type="NCBI Taxonomy" id="35708"/>
    <lineage>
        <taxon>Eukaryota</taxon>
        <taxon>Viridiplantae</taxon>
        <taxon>Streptophyta</taxon>
        <taxon>Embryophyta</taxon>
        <taxon>Tracheophyta</taxon>
        <taxon>Spermatophyta</taxon>
        <taxon>Magnoliopsida</taxon>
        <taxon>Liliopsida</taxon>
        <taxon>Poales</taxon>
        <taxon>Poaceae</taxon>
        <taxon>PACMAD clade</taxon>
        <taxon>Arundinoideae</taxon>
        <taxon>Arundineae</taxon>
        <taxon>Arundo</taxon>
    </lineage>
</organism>
<protein>
    <submittedName>
        <fullName evidence="2">Uncharacterized protein</fullName>
    </submittedName>
</protein>